<gene>
    <name evidence="1" type="ORF">Asppvi_003646</name>
</gene>
<keyword evidence="2" id="KW-1185">Reference proteome</keyword>
<proteinExistence type="predicted"/>
<name>A0A9P3B8Q8_9EURO</name>
<reference evidence="1 2" key="1">
    <citation type="submission" date="2018-10" db="EMBL/GenBank/DDBJ databases">
        <title>Pan-genome distribution and transcriptional activeness of fungal secondary metabolism genes in Aspergillus section Fumigati.</title>
        <authorList>
            <person name="Takahashi H."/>
            <person name="Umemura M."/>
            <person name="Ninomiya A."/>
            <person name="Kusuya Y."/>
            <person name="Urayama S."/>
            <person name="Shimizu M."/>
            <person name="Watanabe A."/>
            <person name="Kamei K."/>
            <person name="Yaguchi T."/>
            <person name="Hagiwara D."/>
        </authorList>
    </citation>
    <scope>NUCLEOTIDE SEQUENCE [LARGE SCALE GENOMIC DNA]</scope>
    <source>
        <strain evidence="1 2">IFM 55266</strain>
    </source>
</reference>
<dbReference type="OrthoDB" id="76567at2759"/>
<dbReference type="Proteomes" id="UP001043456">
    <property type="component" value="Unassembled WGS sequence"/>
</dbReference>
<dbReference type="AlphaFoldDB" id="A0A9P3B8Q8"/>
<protein>
    <submittedName>
        <fullName evidence="1">Uncharacterized protein</fullName>
    </submittedName>
</protein>
<comment type="caution">
    <text evidence="1">The sequence shown here is derived from an EMBL/GenBank/DDBJ whole genome shotgun (WGS) entry which is preliminary data.</text>
</comment>
<dbReference type="EMBL" id="BHVY01000002">
    <property type="protein sequence ID" value="GIJ84795.1"/>
    <property type="molecule type" value="Genomic_DNA"/>
</dbReference>
<dbReference type="GeneID" id="67002258"/>
<organism evidence="1 2">
    <name type="scientific">Aspergillus pseudoviridinutans</name>
    <dbReference type="NCBI Taxonomy" id="1517512"/>
    <lineage>
        <taxon>Eukaryota</taxon>
        <taxon>Fungi</taxon>
        <taxon>Dikarya</taxon>
        <taxon>Ascomycota</taxon>
        <taxon>Pezizomycotina</taxon>
        <taxon>Eurotiomycetes</taxon>
        <taxon>Eurotiomycetidae</taxon>
        <taxon>Eurotiales</taxon>
        <taxon>Aspergillaceae</taxon>
        <taxon>Aspergillus</taxon>
        <taxon>Aspergillus subgen. Fumigati</taxon>
    </lineage>
</organism>
<dbReference type="RefSeq" id="XP_043155542.1">
    <property type="nucleotide sequence ID" value="XM_043299607.1"/>
</dbReference>
<evidence type="ECO:0000313" key="1">
    <source>
        <dbReference type="EMBL" id="GIJ84795.1"/>
    </source>
</evidence>
<evidence type="ECO:0000313" key="2">
    <source>
        <dbReference type="Proteomes" id="UP001043456"/>
    </source>
</evidence>
<sequence length="281" mass="31766">MSDVPISAPTTEPSSFITVTSANQFDEQADFTDHIVSSLRQNNEYHVFIFTGVPPSWADAVYQLIDENSLSKTSRKSYNSKSRELRIRVMHTEIINSIQSWLFHPPMDWFFNGDITRQEVDLFYPGVGTTLYFKSGPYSGSWKEPDLFFLANYHILPTLAVESGWSEEKEQLHKGMDLSLVGGNGTTKVVIIVEWTKLNEGRVSGTVELFVRDSNGMPALQQSETIFPRPATPNDLWIRRRDLLGPALLPDRNGDDMLYFNVERLRDKATGALGLMDLVPA</sequence>
<accession>A0A9P3B8Q8</accession>